<evidence type="ECO:0008006" key="4">
    <source>
        <dbReference type="Google" id="ProtNLM"/>
    </source>
</evidence>
<sequence length="231" mass="25801">MRKVLLEFLESTGQLDLQTIILRMAVATLVGFLIYLSYMLSHEGSIYSRKFNVSLMALTVITTAVMIVIGNNIALSLGMVGALSIVRFRTAIKDSRDTVYIFWTIVTGICCGSGDFLIAGIGGAFTFLILLIFGRIKNDNRVLFIIRTARVNEARIEALMFQYFARKANLRVKNTTENSVEFIYEISKRLLDKAGNATKGNMKGKSITDAIYEIGNIEYCNMVMQNDEISS</sequence>
<organism evidence="2 3">
    <name type="scientific">Anaerotignum lactatifermentans DSM 14214</name>
    <dbReference type="NCBI Taxonomy" id="1121323"/>
    <lineage>
        <taxon>Bacteria</taxon>
        <taxon>Bacillati</taxon>
        <taxon>Bacillota</taxon>
        <taxon>Clostridia</taxon>
        <taxon>Lachnospirales</taxon>
        <taxon>Anaerotignaceae</taxon>
        <taxon>Anaerotignum</taxon>
    </lineage>
</organism>
<evidence type="ECO:0000256" key="1">
    <source>
        <dbReference type="SAM" id="Phobius"/>
    </source>
</evidence>
<feature type="transmembrane region" description="Helical" evidence="1">
    <location>
        <begin position="20"/>
        <end position="41"/>
    </location>
</feature>
<feature type="transmembrane region" description="Helical" evidence="1">
    <location>
        <begin position="100"/>
        <end position="133"/>
    </location>
</feature>
<keyword evidence="1" id="KW-0472">Membrane</keyword>
<dbReference type="AlphaFoldDB" id="A0A1M6PNE6"/>
<dbReference type="EMBL" id="FRAH01000015">
    <property type="protein sequence ID" value="SHK09475.1"/>
    <property type="molecule type" value="Genomic_DNA"/>
</dbReference>
<dbReference type="InterPro" id="IPR032531">
    <property type="entry name" value="DUF4956"/>
</dbReference>
<evidence type="ECO:0000313" key="2">
    <source>
        <dbReference type="EMBL" id="SHK09475.1"/>
    </source>
</evidence>
<dbReference type="Proteomes" id="UP000183975">
    <property type="component" value="Unassembled WGS sequence"/>
</dbReference>
<dbReference type="OrthoDB" id="9803265at2"/>
<reference evidence="2 3" key="1">
    <citation type="submission" date="2016-11" db="EMBL/GenBank/DDBJ databases">
        <authorList>
            <person name="Jaros S."/>
            <person name="Januszkiewicz K."/>
            <person name="Wedrychowicz H."/>
        </authorList>
    </citation>
    <scope>NUCLEOTIDE SEQUENCE [LARGE SCALE GENOMIC DNA]</scope>
    <source>
        <strain evidence="2 3">DSM 14214</strain>
    </source>
</reference>
<gene>
    <name evidence="2" type="ORF">SAMN02745138_01129</name>
</gene>
<accession>A0A1M6PNE6</accession>
<name>A0A1M6PNE6_9FIRM</name>
<dbReference type="RefSeq" id="WP_072849972.1">
    <property type="nucleotide sequence ID" value="NZ_FRAH01000015.1"/>
</dbReference>
<proteinExistence type="predicted"/>
<evidence type="ECO:0000313" key="3">
    <source>
        <dbReference type="Proteomes" id="UP000183975"/>
    </source>
</evidence>
<keyword evidence="3" id="KW-1185">Reference proteome</keyword>
<keyword evidence="1" id="KW-0812">Transmembrane</keyword>
<dbReference type="Pfam" id="PF16316">
    <property type="entry name" value="DUF4956"/>
    <property type="match status" value="1"/>
</dbReference>
<keyword evidence="1" id="KW-1133">Transmembrane helix</keyword>
<feature type="transmembrane region" description="Helical" evidence="1">
    <location>
        <begin position="53"/>
        <end position="80"/>
    </location>
</feature>
<protein>
    <recommendedName>
        <fullName evidence="4">DUF4956 domain-containing protein</fullName>
    </recommendedName>
</protein>